<dbReference type="InterPro" id="IPR026444">
    <property type="entry name" value="Secre_tail"/>
</dbReference>
<dbReference type="NCBIfam" id="TIGR04183">
    <property type="entry name" value="Por_Secre_tail"/>
    <property type="match status" value="1"/>
</dbReference>
<dbReference type="SUPFAM" id="SSF49785">
    <property type="entry name" value="Galactose-binding domain-like"/>
    <property type="match status" value="1"/>
</dbReference>
<dbReference type="EMBL" id="BAABGX010000001">
    <property type="protein sequence ID" value="GAA4300085.1"/>
    <property type="molecule type" value="Genomic_DNA"/>
</dbReference>
<evidence type="ECO:0000313" key="4">
    <source>
        <dbReference type="Proteomes" id="UP001501844"/>
    </source>
</evidence>
<accession>A0ABP8FBZ5</accession>
<evidence type="ECO:0000313" key="3">
    <source>
        <dbReference type="EMBL" id="GAA4300085.1"/>
    </source>
</evidence>
<dbReference type="Proteomes" id="UP001501844">
    <property type="component" value="Unassembled WGS sequence"/>
</dbReference>
<dbReference type="Gene3D" id="2.60.120.260">
    <property type="entry name" value="Galactose-binding domain-like"/>
    <property type="match status" value="2"/>
</dbReference>
<keyword evidence="1" id="KW-0732">Signal</keyword>
<evidence type="ECO:0000259" key="2">
    <source>
        <dbReference type="Pfam" id="PF18962"/>
    </source>
</evidence>
<dbReference type="InterPro" id="IPR008979">
    <property type="entry name" value="Galactose-bd-like_sf"/>
</dbReference>
<dbReference type="Gene3D" id="2.60.120.200">
    <property type="match status" value="1"/>
</dbReference>
<organism evidence="3 4">
    <name type="scientific">Nibribacter koreensis</name>
    <dbReference type="NCBI Taxonomy" id="1084519"/>
    <lineage>
        <taxon>Bacteria</taxon>
        <taxon>Pseudomonadati</taxon>
        <taxon>Bacteroidota</taxon>
        <taxon>Cytophagia</taxon>
        <taxon>Cytophagales</taxon>
        <taxon>Hymenobacteraceae</taxon>
        <taxon>Nibribacter</taxon>
    </lineage>
</organism>
<feature type="domain" description="Secretion system C-terminal sorting" evidence="2">
    <location>
        <begin position="849"/>
        <end position="911"/>
    </location>
</feature>
<protein>
    <recommendedName>
        <fullName evidence="2">Secretion system C-terminal sorting domain-containing protein</fullName>
    </recommendedName>
</protein>
<gene>
    <name evidence="3" type="ORF">GCM10023183_10030</name>
</gene>
<reference evidence="4" key="1">
    <citation type="journal article" date="2019" name="Int. J. Syst. Evol. Microbiol.">
        <title>The Global Catalogue of Microorganisms (GCM) 10K type strain sequencing project: providing services to taxonomists for standard genome sequencing and annotation.</title>
        <authorList>
            <consortium name="The Broad Institute Genomics Platform"/>
            <consortium name="The Broad Institute Genome Sequencing Center for Infectious Disease"/>
            <person name="Wu L."/>
            <person name="Ma J."/>
        </authorList>
    </citation>
    <scope>NUCLEOTIDE SEQUENCE [LARGE SCALE GENOMIC DNA]</scope>
    <source>
        <strain evidence="4">JCM 17917</strain>
    </source>
</reference>
<feature type="signal peptide" evidence="1">
    <location>
        <begin position="1"/>
        <end position="19"/>
    </location>
</feature>
<feature type="chain" id="PRO_5046926390" description="Secretion system C-terminal sorting domain-containing protein" evidence="1">
    <location>
        <begin position="20"/>
        <end position="922"/>
    </location>
</feature>
<proteinExistence type="predicted"/>
<dbReference type="RefSeq" id="WP_345163017.1">
    <property type="nucleotide sequence ID" value="NZ_BAABGX010000001.1"/>
</dbReference>
<name>A0ABP8FBZ5_9BACT</name>
<dbReference type="InterPro" id="IPR025975">
    <property type="entry name" value="Polysacc_lyase"/>
</dbReference>
<comment type="caution">
    <text evidence="3">The sequence shown here is derived from an EMBL/GenBank/DDBJ whole genome shotgun (WGS) entry which is preliminary data.</text>
</comment>
<dbReference type="Pfam" id="PF14099">
    <property type="entry name" value="Polysacc_lyase"/>
    <property type="match status" value="1"/>
</dbReference>
<dbReference type="Pfam" id="PF18962">
    <property type="entry name" value="Por_Secre_tail"/>
    <property type="match status" value="1"/>
</dbReference>
<evidence type="ECO:0000256" key="1">
    <source>
        <dbReference type="SAM" id="SignalP"/>
    </source>
</evidence>
<keyword evidence="4" id="KW-1185">Reference proteome</keyword>
<sequence length="922" mass="100118">MTKFLFFLNFLVLTTTAVAQTSLIPFNSTWKYLDNGTNQGTAWAASAFSDQTWKTGDGKFGYGINDAKTIISFGSNAKKKFVTTYFRKTLTNLDPASFTAFTGHIKRDDGAVIYVNGVEVYRSNLPVGTISYNTLATSATDQGKTEQAFSIAPSAFVKGTNVIAVEIHQEKLNTTDMAFDLALSGNLPAMDLTPPAVTSINRQSPSTTLVEAGNVTYRTTFTEAVTSVSPDDFTIYSTGSANGEITSLAPVSASVYDVTVLASGEGDLRLDLKSNETGIADLAGNSITTGFTNGQNYTLQPPPPSDATAPTVVSILRQNPLSEVTYATTLTFRITFSEAVVGVDKQDFSLSTTSTATGVLGTLIHVSSSIFDITVTNASGEGSLRLDLNSSGTGILDAAGNALASGYDLGQAYYVQPKDTSNPTHDELFSFGASWKYLDNGSDQGAAWKTPNFDDDTWKTGHGKFGYGITDAATTIQYGSSATSKYITTYFRKTVTLSQPLEYGTFNFNIKMDDGAVVYVNGTEVYRYNMPTGPIASTTLASLSSSGDGTKIQTFYVNNAIFVAGDNVIAVEIHQQKASSSDMAFDLDFSSSHKTPVMLYYEGFENGTGFAGMHMQTSTTYGFVVETDTVYSGTKAGRWELRAGDPIVADGARAEVLFSESYAHEETWHSYAAYFPSANYLLDSDDEAFNQWHQGGDLGSPLLTLRTQNGRFEVRRRSADGTILNINVLGPIIYDQWIGMVIHVKQHLTDGFMKVWINGELRLDIKDLPTMYNGRIGKWKMGIYKSDWTKKGVTDSKKRVWFVDEVKIGNAANTYESMRPTTNLSVPVLQTSSASSIPMDVPLNLRDKLYPNPAKEGSMVTLELADSDWREVKVTDATGRVVYTTRIKGNGQIDTRNLPSGMYTIHASSGPAISKLKLLMVK</sequence>